<dbReference type="PANTHER" id="PTHR31116:SF29">
    <property type="entry name" value="DNA GLYCOSYLASE SUPERFAMILY PROTEIN"/>
    <property type="match status" value="1"/>
</dbReference>
<feature type="binding site" evidence="1">
    <location>
        <position position="21"/>
    </location>
    <ligand>
        <name>Zn(2+)</name>
        <dbReference type="ChEBI" id="CHEBI:29105"/>
    </ligand>
</feature>
<organism evidence="2 3">
    <name type="scientific">Ruficoccus amylovorans</name>
    <dbReference type="NCBI Taxonomy" id="1804625"/>
    <lineage>
        <taxon>Bacteria</taxon>
        <taxon>Pseudomonadati</taxon>
        <taxon>Verrucomicrobiota</taxon>
        <taxon>Opitutia</taxon>
        <taxon>Puniceicoccales</taxon>
        <taxon>Cerasicoccaceae</taxon>
        <taxon>Ruficoccus</taxon>
    </lineage>
</organism>
<dbReference type="GO" id="GO:0046872">
    <property type="term" value="F:metal ion binding"/>
    <property type="evidence" value="ECO:0007669"/>
    <property type="project" value="UniProtKB-KW"/>
</dbReference>
<dbReference type="AlphaFoldDB" id="A0A842HGA2"/>
<feature type="binding site" evidence="1">
    <location>
        <position position="179"/>
    </location>
    <ligand>
        <name>Zn(2+)</name>
        <dbReference type="ChEBI" id="CHEBI:29105"/>
    </ligand>
</feature>
<feature type="binding site" evidence="1">
    <location>
        <position position="183"/>
    </location>
    <ligand>
        <name>Zn(2+)</name>
        <dbReference type="ChEBI" id="CHEBI:29105"/>
    </ligand>
</feature>
<dbReference type="Proteomes" id="UP000546464">
    <property type="component" value="Unassembled WGS sequence"/>
</dbReference>
<keyword evidence="3" id="KW-1185">Reference proteome</keyword>
<proteinExistence type="predicted"/>
<keyword evidence="1" id="KW-0862">Zinc</keyword>
<dbReference type="SUPFAM" id="SSF48150">
    <property type="entry name" value="DNA-glycosylase"/>
    <property type="match status" value="1"/>
</dbReference>
<dbReference type="PANTHER" id="PTHR31116">
    <property type="entry name" value="OS04G0501200 PROTEIN"/>
    <property type="match status" value="1"/>
</dbReference>
<sequence>MPTQISRCGWANHSELEIAYHDEEWGIPVHDDLYLFKMLILEGKQAGLSWSTILAKRETMCAAFDNFDPHALIRYDERKIEELLKNDGIIKSRQKINAAIHNAGVYFEIVREYGSLDAFLWRYVDHQPIVNGWERLEQIPASTPLSEQISRDLKKLGFKYVGPTIMYAFMQAVGMVNDHLTSCFCYRRG</sequence>
<dbReference type="InterPro" id="IPR005019">
    <property type="entry name" value="Adenine_glyco"/>
</dbReference>
<reference evidence="2 3" key="1">
    <citation type="submission" date="2020-07" db="EMBL/GenBank/DDBJ databases">
        <authorList>
            <person name="Feng X."/>
        </authorList>
    </citation>
    <scope>NUCLEOTIDE SEQUENCE [LARGE SCALE GENOMIC DNA]</scope>
    <source>
        <strain evidence="2 3">JCM31066</strain>
    </source>
</reference>
<accession>A0A842HGA2</accession>
<dbReference type="Gene3D" id="1.10.340.30">
    <property type="entry name" value="Hypothetical protein, domain 2"/>
    <property type="match status" value="1"/>
</dbReference>
<dbReference type="GO" id="GO:0008725">
    <property type="term" value="F:DNA-3-methyladenine glycosylase activity"/>
    <property type="evidence" value="ECO:0007669"/>
    <property type="project" value="InterPro"/>
</dbReference>
<evidence type="ECO:0000256" key="1">
    <source>
        <dbReference type="PIRSR" id="PIRSR605019-1"/>
    </source>
</evidence>
<keyword evidence="1" id="KW-0479">Metal-binding</keyword>
<name>A0A842HGA2_9BACT</name>
<protein>
    <submittedName>
        <fullName evidence="2">DNA-3-methyladenine glycosylase I</fullName>
    </submittedName>
</protein>
<dbReference type="Pfam" id="PF03352">
    <property type="entry name" value="Adenine_glyco"/>
    <property type="match status" value="1"/>
</dbReference>
<dbReference type="EMBL" id="JACHVB010000032">
    <property type="protein sequence ID" value="MBC2594656.1"/>
    <property type="molecule type" value="Genomic_DNA"/>
</dbReference>
<gene>
    <name evidence="2" type="ORF">H5P28_10330</name>
</gene>
<comment type="caution">
    <text evidence="2">The sequence shown here is derived from an EMBL/GenBank/DDBJ whole genome shotgun (WGS) entry which is preliminary data.</text>
</comment>
<dbReference type="InterPro" id="IPR011257">
    <property type="entry name" value="DNA_glycosylase"/>
</dbReference>
<dbReference type="RefSeq" id="WP_185675626.1">
    <property type="nucleotide sequence ID" value="NZ_JACHVB010000032.1"/>
</dbReference>
<evidence type="ECO:0000313" key="2">
    <source>
        <dbReference type="EMBL" id="MBC2594656.1"/>
    </source>
</evidence>
<evidence type="ECO:0000313" key="3">
    <source>
        <dbReference type="Proteomes" id="UP000546464"/>
    </source>
</evidence>
<dbReference type="GO" id="GO:0006284">
    <property type="term" value="P:base-excision repair"/>
    <property type="evidence" value="ECO:0007669"/>
    <property type="project" value="InterPro"/>
</dbReference>
<feature type="binding site" evidence="1">
    <location>
        <position position="8"/>
    </location>
    <ligand>
        <name>Zn(2+)</name>
        <dbReference type="ChEBI" id="CHEBI:29105"/>
    </ligand>
</feature>